<evidence type="ECO:0000256" key="1">
    <source>
        <dbReference type="SAM" id="MobiDB-lite"/>
    </source>
</evidence>
<evidence type="ECO:0000259" key="2">
    <source>
        <dbReference type="Pfam" id="PF03732"/>
    </source>
</evidence>
<dbReference type="AlphaFoldDB" id="A0A1U8NWK6"/>
<dbReference type="GeneID" id="107952514"/>
<dbReference type="Proteomes" id="UP000818029">
    <property type="component" value="Chromosome A07"/>
</dbReference>
<evidence type="ECO:0000313" key="3">
    <source>
        <dbReference type="Proteomes" id="UP000818029"/>
    </source>
</evidence>
<protein>
    <recommendedName>
        <fullName evidence="2">Retrotransposon gag domain-containing protein</fullName>
    </recommendedName>
</protein>
<dbReference type="PANTHER" id="PTHR34482:SF36">
    <property type="entry name" value="RETROTRANSPOSON GAG DOMAIN-CONTAINING PROTEIN"/>
    <property type="match status" value="1"/>
</dbReference>
<reference evidence="4" key="2">
    <citation type="submission" date="2025-08" db="UniProtKB">
        <authorList>
            <consortium name="RefSeq"/>
        </authorList>
    </citation>
    <scope>IDENTIFICATION</scope>
</reference>
<feature type="compositionally biased region" description="Basic and acidic residues" evidence="1">
    <location>
        <begin position="139"/>
        <end position="156"/>
    </location>
</feature>
<keyword evidence="3" id="KW-1185">Reference proteome</keyword>
<dbReference type="PANTHER" id="PTHR34482">
    <property type="entry name" value="DNA DAMAGE-INDUCIBLE PROTEIN 1-LIKE"/>
    <property type="match status" value="1"/>
</dbReference>
<accession>A0A1U8NWK6</accession>
<gene>
    <name evidence="4" type="primary">LOC107952514</name>
</gene>
<sequence length="187" mass="21958">MNDIDCTSRQKLKGAVFLLRDEEYQWRLSVEEGTQLDRLNWDYFNTAFQGKYVGATYVEACRCEFMNLTQGDKTVAEYEANFLGLSHYARRMVAYEYDKCVRFEDGLRDSLRVLIALQREREFIILVDKAKIDEEVKRVERQNRDRERGKNKRDSEPSNSAQKLKKWARTNGPSRVGVPVVSTRVQQ</sequence>
<feature type="region of interest" description="Disordered" evidence="1">
    <location>
        <begin position="139"/>
        <end position="187"/>
    </location>
</feature>
<dbReference type="InterPro" id="IPR005162">
    <property type="entry name" value="Retrotrans_gag_dom"/>
</dbReference>
<dbReference type="Pfam" id="PF03732">
    <property type="entry name" value="Retrotrans_gag"/>
    <property type="match status" value="1"/>
</dbReference>
<name>A0A1U8NWK6_GOSHI</name>
<organism evidence="3 4">
    <name type="scientific">Gossypium hirsutum</name>
    <name type="common">Upland cotton</name>
    <name type="synonym">Gossypium mexicanum</name>
    <dbReference type="NCBI Taxonomy" id="3635"/>
    <lineage>
        <taxon>Eukaryota</taxon>
        <taxon>Viridiplantae</taxon>
        <taxon>Streptophyta</taxon>
        <taxon>Embryophyta</taxon>
        <taxon>Tracheophyta</taxon>
        <taxon>Spermatophyta</taxon>
        <taxon>Magnoliopsida</taxon>
        <taxon>eudicotyledons</taxon>
        <taxon>Gunneridae</taxon>
        <taxon>Pentapetalae</taxon>
        <taxon>rosids</taxon>
        <taxon>malvids</taxon>
        <taxon>Malvales</taxon>
        <taxon>Malvaceae</taxon>
        <taxon>Malvoideae</taxon>
        <taxon>Gossypium</taxon>
    </lineage>
</organism>
<dbReference type="KEGG" id="ghi:107952514"/>
<feature type="domain" description="Retrotransposon gag" evidence="2">
    <location>
        <begin position="15"/>
        <end position="109"/>
    </location>
</feature>
<evidence type="ECO:0000313" key="4">
    <source>
        <dbReference type="RefSeq" id="XP_016743250.2"/>
    </source>
</evidence>
<proteinExistence type="predicted"/>
<dbReference type="RefSeq" id="XP_016743250.2">
    <property type="nucleotide sequence ID" value="XM_016887761.2"/>
</dbReference>
<dbReference type="PaxDb" id="3635-A0A1U8NWK6"/>
<reference evidence="3" key="1">
    <citation type="journal article" date="2020" name="Nat. Genet.">
        <title>Genomic diversifications of five Gossypium allopolyploid species and their impact on cotton improvement.</title>
        <authorList>
            <person name="Chen Z.J."/>
            <person name="Sreedasyam A."/>
            <person name="Ando A."/>
            <person name="Song Q."/>
            <person name="De Santiago L.M."/>
            <person name="Hulse-Kemp A.M."/>
            <person name="Ding M."/>
            <person name="Ye W."/>
            <person name="Kirkbride R.C."/>
            <person name="Jenkins J."/>
            <person name="Plott C."/>
            <person name="Lovell J."/>
            <person name="Lin Y.M."/>
            <person name="Vaughn R."/>
            <person name="Liu B."/>
            <person name="Simpson S."/>
            <person name="Scheffler B.E."/>
            <person name="Wen L."/>
            <person name="Saski C.A."/>
            <person name="Grover C.E."/>
            <person name="Hu G."/>
            <person name="Conover J.L."/>
            <person name="Carlson J.W."/>
            <person name="Shu S."/>
            <person name="Boston L.B."/>
            <person name="Williams M."/>
            <person name="Peterson D.G."/>
            <person name="McGee K."/>
            <person name="Jones D.C."/>
            <person name="Wendel J.F."/>
            <person name="Stelly D.M."/>
            <person name="Grimwood J."/>
            <person name="Schmutz J."/>
        </authorList>
    </citation>
    <scope>NUCLEOTIDE SEQUENCE [LARGE SCALE GENOMIC DNA]</scope>
    <source>
        <strain evidence="3">cv. TM-1</strain>
    </source>
</reference>